<feature type="domain" description="PAC" evidence="2">
    <location>
        <begin position="84"/>
        <end position="136"/>
    </location>
</feature>
<keyword evidence="5" id="KW-1185">Reference proteome</keyword>
<dbReference type="NCBIfam" id="TIGR00229">
    <property type="entry name" value="sensory_box"/>
    <property type="match status" value="2"/>
</dbReference>
<protein>
    <recommendedName>
        <fullName evidence="6">Diguanylate cyclase</fullName>
    </recommendedName>
</protein>
<dbReference type="CDD" id="cd01949">
    <property type="entry name" value="GGDEF"/>
    <property type="match status" value="1"/>
</dbReference>
<dbReference type="PANTHER" id="PTHR46663">
    <property type="entry name" value="DIGUANYLATE CYCLASE DGCT-RELATED"/>
    <property type="match status" value="1"/>
</dbReference>
<dbReference type="SMART" id="SM00091">
    <property type="entry name" value="PAS"/>
    <property type="match status" value="2"/>
</dbReference>
<dbReference type="RefSeq" id="WP_221764825.1">
    <property type="nucleotide sequence ID" value="NZ_AP024110.1"/>
</dbReference>
<reference evidence="4" key="1">
    <citation type="journal article" date="2021" name="Arch. Microbiol.">
        <title>Methyloradius palustris gen. nov., sp. nov., a methanol-oxidizing bacterium isolated from snow.</title>
        <authorList>
            <person name="Miyadera T."/>
            <person name="Kojima H."/>
            <person name="Fukui M."/>
        </authorList>
    </citation>
    <scope>NUCLEOTIDE SEQUENCE</scope>
    <source>
        <strain evidence="4">Zm11</strain>
    </source>
</reference>
<dbReference type="Gene3D" id="3.30.70.270">
    <property type="match status" value="1"/>
</dbReference>
<dbReference type="PROSITE" id="PS50112">
    <property type="entry name" value="PAS"/>
    <property type="match status" value="2"/>
</dbReference>
<feature type="domain" description="PAC" evidence="2">
    <location>
        <begin position="204"/>
        <end position="258"/>
    </location>
</feature>
<dbReference type="SUPFAM" id="SSF55785">
    <property type="entry name" value="PYP-like sensor domain (PAS domain)"/>
    <property type="match status" value="2"/>
</dbReference>
<feature type="domain" description="PAS" evidence="1">
    <location>
        <begin position="133"/>
        <end position="179"/>
    </location>
</feature>
<evidence type="ECO:0000259" key="3">
    <source>
        <dbReference type="PROSITE" id="PS50887"/>
    </source>
</evidence>
<dbReference type="Proteomes" id="UP000826722">
    <property type="component" value="Chromosome"/>
</dbReference>
<dbReference type="InterPro" id="IPR000700">
    <property type="entry name" value="PAS-assoc_C"/>
</dbReference>
<evidence type="ECO:0000259" key="1">
    <source>
        <dbReference type="PROSITE" id="PS50112"/>
    </source>
</evidence>
<dbReference type="SMART" id="SM00086">
    <property type="entry name" value="PAC"/>
    <property type="match status" value="2"/>
</dbReference>
<dbReference type="InterPro" id="IPR029787">
    <property type="entry name" value="Nucleotide_cyclase"/>
</dbReference>
<dbReference type="InterPro" id="IPR035965">
    <property type="entry name" value="PAS-like_dom_sf"/>
</dbReference>
<dbReference type="KEGG" id="mpau:ZMTM_05380"/>
<proteinExistence type="predicted"/>
<dbReference type="NCBIfam" id="TIGR00254">
    <property type="entry name" value="GGDEF"/>
    <property type="match status" value="1"/>
</dbReference>
<dbReference type="FunFam" id="3.30.70.270:FF:000001">
    <property type="entry name" value="Diguanylate cyclase domain protein"/>
    <property type="match status" value="1"/>
</dbReference>
<dbReference type="InterPro" id="IPR000160">
    <property type="entry name" value="GGDEF_dom"/>
</dbReference>
<dbReference type="Pfam" id="PF08447">
    <property type="entry name" value="PAS_3"/>
    <property type="match status" value="1"/>
</dbReference>
<dbReference type="SMART" id="SM00267">
    <property type="entry name" value="GGDEF"/>
    <property type="match status" value="1"/>
</dbReference>
<feature type="domain" description="GGDEF" evidence="3">
    <location>
        <begin position="290"/>
        <end position="423"/>
    </location>
</feature>
<evidence type="ECO:0000313" key="4">
    <source>
        <dbReference type="EMBL" id="BCM24279.1"/>
    </source>
</evidence>
<dbReference type="Gene3D" id="3.30.450.20">
    <property type="entry name" value="PAS domain"/>
    <property type="match status" value="2"/>
</dbReference>
<dbReference type="AlphaFoldDB" id="A0A8D5GCX2"/>
<name>A0A8D5GCX2_9PROT</name>
<dbReference type="InterPro" id="IPR001610">
    <property type="entry name" value="PAC"/>
</dbReference>
<dbReference type="Pfam" id="PF13426">
    <property type="entry name" value="PAS_9"/>
    <property type="match status" value="1"/>
</dbReference>
<accession>A0A8D5GCX2</accession>
<dbReference type="EMBL" id="AP024110">
    <property type="protein sequence ID" value="BCM24279.1"/>
    <property type="molecule type" value="Genomic_DNA"/>
</dbReference>
<gene>
    <name evidence="4" type="ORF">ZMTM_05380</name>
</gene>
<dbReference type="CDD" id="cd00130">
    <property type="entry name" value="PAS"/>
    <property type="match status" value="2"/>
</dbReference>
<dbReference type="InterPro" id="IPR000014">
    <property type="entry name" value="PAS"/>
</dbReference>
<dbReference type="InterPro" id="IPR043128">
    <property type="entry name" value="Rev_trsase/Diguanyl_cyclase"/>
</dbReference>
<dbReference type="GO" id="GO:0003824">
    <property type="term" value="F:catalytic activity"/>
    <property type="evidence" value="ECO:0007669"/>
    <property type="project" value="UniProtKB-ARBA"/>
</dbReference>
<dbReference type="PANTHER" id="PTHR46663:SF3">
    <property type="entry name" value="SLL0267 PROTEIN"/>
    <property type="match status" value="1"/>
</dbReference>
<organism evidence="4 5">
    <name type="scientific">Methyloradius palustris</name>
    <dbReference type="NCBI Taxonomy" id="2778876"/>
    <lineage>
        <taxon>Bacteria</taxon>
        <taxon>Pseudomonadati</taxon>
        <taxon>Pseudomonadota</taxon>
        <taxon>Betaproteobacteria</taxon>
        <taxon>Nitrosomonadales</taxon>
        <taxon>Methylophilaceae</taxon>
        <taxon>Methyloradius</taxon>
    </lineage>
</organism>
<dbReference type="Pfam" id="PF00990">
    <property type="entry name" value="GGDEF"/>
    <property type="match status" value="1"/>
</dbReference>
<evidence type="ECO:0008006" key="6">
    <source>
        <dbReference type="Google" id="ProtNLM"/>
    </source>
</evidence>
<dbReference type="InterPro" id="IPR052163">
    <property type="entry name" value="DGC-Regulatory_Protein"/>
</dbReference>
<dbReference type="SUPFAM" id="SSF55073">
    <property type="entry name" value="Nucleotide cyclase"/>
    <property type="match status" value="1"/>
</dbReference>
<evidence type="ECO:0000313" key="5">
    <source>
        <dbReference type="Proteomes" id="UP000826722"/>
    </source>
</evidence>
<evidence type="ECO:0000259" key="2">
    <source>
        <dbReference type="PROSITE" id="PS50113"/>
    </source>
</evidence>
<sequence length="423" mass="47980">MTTNQLISNDEKLFLSIIEHAPIGMCVLNKGYQFELVNKAFCDMLGYSKWELSSLTPMDITHPDDKAVSLLHLDRLIKGKVDGYQLEKRYLSKAGISVWTSLTISVLRDDAGNPYNYIGQVQDISARRLFEDQLRLAATVYNSSMQAMMVTDVQNRIVATNPAFTALTGYSTEEVMNKTPQMLSSGRQSKDFYAEMWKTIESDGHWEGDIWNRKKSGEIYAEWLSISAVKDEIGKVQNYVALFSDVTKKRQAADKIWEHANYDALTRLPNRRLFYDRLNQAMARIKRTEKTLALLFIDLDHFKEVNDQFGHQVGDELLIQVANRLIAVVRASDTVARLGGDEFMVILSELNESSDAAKIAQSLVESIFKPFYIANETMHISASIGVIFYLQDADDADSLIKGADTAMYQSKKQGKNQFSYYLN</sequence>
<feature type="domain" description="PAS" evidence="1">
    <location>
        <begin position="10"/>
        <end position="80"/>
    </location>
</feature>
<dbReference type="InterPro" id="IPR013655">
    <property type="entry name" value="PAS_fold_3"/>
</dbReference>
<dbReference type="PROSITE" id="PS50887">
    <property type="entry name" value="GGDEF"/>
    <property type="match status" value="1"/>
</dbReference>
<dbReference type="PROSITE" id="PS50113">
    <property type="entry name" value="PAC"/>
    <property type="match status" value="2"/>
</dbReference>